<dbReference type="Pfam" id="PF19775">
    <property type="entry name" value="DUF6261"/>
    <property type="match status" value="1"/>
</dbReference>
<dbReference type="EMBL" id="SAYW01000001">
    <property type="protein sequence ID" value="RWU09961.1"/>
    <property type="molecule type" value="Genomic_DNA"/>
</dbReference>
<evidence type="ECO:0000313" key="1">
    <source>
        <dbReference type="EMBL" id="RWU09961.1"/>
    </source>
</evidence>
<evidence type="ECO:0000313" key="2">
    <source>
        <dbReference type="Proteomes" id="UP000284120"/>
    </source>
</evidence>
<organism evidence="1 2">
    <name type="scientific">Pedobacter chitinilyticus</name>
    <dbReference type="NCBI Taxonomy" id="2233776"/>
    <lineage>
        <taxon>Bacteria</taxon>
        <taxon>Pseudomonadati</taxon>
        <taxon>Bacteroidota</taxon>
        <taxon>Sphingobacteriia</taxon>
        <taxon>Sphingobacteriales</taxon>
        <taxon>Sphingobacteriaceae</taxon>
        <taxon>Pedobacter</taxon>
    </lineage>
</organism>
<reference evidence="1 2" key="1">
    <citation type="submission" date="2018-06" db="EMBL/GenBank/DDBJ databases">
        <title>Pedobacter endophyticus sp. nov., an endophytic bacterium isolated from a leaf of Triticum aestivum.</title>
        <authorList>
            <person name="Zhang L."/>
        </authorList>
    </citation>
    <scope>NUCLEOTIDE SEQUENCE [LARGE SCALE GENOMIC DNA]</scope>
    <source>
        <strain evidence="1 2">CM134L-2</strain>
    </source>
</reference>
<dbReference type="OrthoDB" id="1150508at2"/>
<keyword evidence="2" id="KW-1185">Reference proteome</keyword>
<name>A0A443Z078_9SPHI</name>
<proteinExistence type="predicted"/>
<dbReference type="AlphaFoldDB" id="A0A443Z078"/>
<sequence length="243" mass="27907">MINNIQLRQLRGSEYIQFMTDTLHIVGSNNLEALMVTLQYEVLQNQLDKIEKVFKLKRSSNVTKYIEELDARRGKAINGVMLQIHALTYSTDSLLSNHAKMLEAYLQRFGSGIAKQNYQSETTILRNIVHDWKTQPELMEAIEALQLMTWQTEIEAANNAFSDAYNTRNDELAAAPTENLKTLRLEANDAYYKLRNRLNAFLEINDGAEPWARTIHQLNQHISDYQLLLNRRGASSSDEKSLA</sequence>
<accession>A0A443Z078</accession>
<gene>
    <name evidence="1" type="ORF">DPV69_01025</name>
</gene>
<dbReference type="Proteomes" id="UP000284120">
    <property type="component" value="Unassembled WGS sequence"/>
</dbReference>
<protein>
    <submittedName>
        <fullName evidence="1">Uncharacterized protein</fullName>
    </submittedName>
</protein>
<comment type="caution">
    <text evidence="1">The sequence shown here is derived from an EMBL/GenBank/DDBJ whole genome shotgun (WGS) entry which is preliminary data.</text>
</comment>
<dbReference type="InterPro" id="IPR046228">
    <property type="entry name" value="DUF6261"/>
</dbReference>
<dbReference type="RefSeq" id="WP_113645459.1">
    <property type="nucleotide sequence ID" value="NZ_QMHN01000001.1"/>
</dbReference>